<organism evidence="1">
    <name type="scientific">marine sediment metagenome</name>
    <dbReference type="NCBI Taxonomy" id="412755"/>
    <lineage>
        <taxon>unclassified sequences</taxon>
        <taxon>metagenomes</taxon>
        <taxon>ecological metagenomes</taxon>
    </lineage>
</organism>
<sequence length="54" mass="5903">METTMVQEKAQRLAELAEQLSEALMTAALCADEIRAIVQAELDSHTAVGWGRSQ</sequence>
<dbReference type="EMBL" id="BARS01054399">
    <property type="protein sequence ID" value="GAG48436.1"/>
    <property type="molecule type" value="Genomic_DNA"/>
</dbReference>
<evidence type="ECO:0000313" key="1">
    <source>
        <dbReference type="EMBL" id="GAG48436.1"/>
    </source>
</evidence>
<dbReference type="AlphaFoldDB" id="X0ZJE2"/>
<name>X0ZJE2_9ZZZZ</name>
<comment type="caution">
    <text evidence="1">The sequence shown here is derived from an EMBL/GenBank/DDBJ whole genome shotgun (WGS) entry which is preliminary data.</text>
</comment>
<gene>
    <name evidence="1" type="ORF">S01H1_80539</name>
</gene>
<protein>
    <submittedName>
        <fullName evidence="1">Uncharacterized protein</fullName>
    </submittedName>
</protein>
<proteinExistence type="predicted"/>
<accession>X0ZJE2</accession>
<reference evidence="1" key="1">
    <citation type="journal article" date="2014" name="Front. Microbiol.">
        <title>High frequency of phylogenetically diverse reductive dehalogenase-homologous genes in deep subseafloor sedimentary metagenomes.</title>
        <authorList>
            <person name="Kawai M."/>
            <person name="Futagami T."/>
            <person name="Toyoda A."/>
            <person name="Takaki Y."/>
            <person name="Nishi S."/>
            <person name="Hori S."/>
            <person name="Arai W."/>
            <person name="Tsubouchi T."/>
            <person name="Morono Y."/>
            <person name="Uchiyama I."/>
            <person name="Ito T."/>
            <person name="Fujiyama A."/>
            <person name="Inagaki F."/>
            <person name="Takami H."/>
        </authorList>
    </citation>
    <scope>NUCLEOTIDE SEQUENCE</scope>
    <source>
        <strain evidence="1">Expedition CK06-06</strain>
    </source>
</reference>
<feature type="non-terminal residue" evidence="1">
    <location>
        <position position="54"/>
    </location>
</feature>